<dbReference type="Pfam" id="PF07940">
    <property type="entry name" value="Hepar_II_III_C"/>
    <property type="match status" value="1"/>
</dbReference>
<evidence type="ECO:0000256" key="1">
    <source>
        <dbReference type="ARBA" id="ARBA00004418"/>
    </source>
</evidence>
<keyword evidence="5" id="KW-0472">Membrane</keyword>
<keyword evidence="3" id="KW-0574">Periplasm</keyword>
<keyword evidence="4" id="KW-0456">Lyase</keyword>
<keyword evidence="5" id="KW-1133">Transmembrane helix</keyword>
<keyword evidence="8" id="KW-1185">Reference proteome</keyword>
<evidence type="ECO:0000259" key="6">
    <source>
        <dbReference type="Pfam" id="PF07940"/>
    </source>
</evidence>
<evidence type="ECO:0000256" key="3">
    <source>
        <dbReference type="ARBA" id="ARBA00022764"/>
    </source>
</evidence>
<dbReference type="Gene3D" id="1.50.10.100">
    <property type="entry name" value="Chondroitin AC/alginate lyase"/>
    <property type="match status" value="1"/>
</dbReference>
<feature type="domain" description="Heparinase II/III-like C-terminal" evidence="6">
    <location>
        <begin position="393"/>
        <end position="544"/>
    </location>
</feature>
<dbReference type="EMBL" id="KE346367">
    <property type="protein sequence ID" value="KJE94660.1"/>
    <property type="molecule type" value="Genomic_DNA"/>
</dbReference>
<dbReference type="GO" id="GO:0016829">
    <property type="term" value="F:lyase activity"/>
    <property type="evidence" value="ECO:0007669"/>
    <property type="project" value="UniProtKB-KW"/>
</dbReference>
<evidence type="ECO:0000256" key="2">
    <source>
        <dbReference type="ARBA" id="ARBA00022729"/>
    </source>
</evidence>
<accession>A0A0D2WRR6</accession>
<comment type="subcellular location">
    <subcellularLocation>
        <location evidence="1">Periplasm</location>
    </subcellularLocation>
</comment>
<evidence type="ECO:0000313" key="7">
    <source>
        <dbReference type="EMBL" id="KJE94660.1"/>
    </source>
</evidence>
<name>A0A0D2WRR6_CAPO3</name>
<keyword evidence="5" id="KW-0812">Transmembrane</keyword>
<keyword evidence="2" id="KW-0732">Signal</keyword>
<dbReference type="Proteomes" id="UP000008743">
    <property type="component" value="Unassembled WGS sequence"/>
</dbReference>
<organism evidence="7 8">
    <name type="scientific">Capsaspora owczarzaki (strain ATCC 30864)</name>
    <dbReference type="NCBI Taxonomy" id="595528"/>
    <lineage>
        <taxon>Eukaryota</taxon>
        <taxon>Filasterea</taxon>
        <taxon>Capsaspora</taxon>
    </lineage>
</organism>
<protein>
    <recommendedName>
        <fullName evidence="6">Heparinase II/III-like C-terminal domain-containing protein</fullName>
    </recommendedName>
</protein>
<proteinExistence type="predicted"/>
<evidence type="ECO:0000256" key="4">
    <source>
        <dbReference type="ARBA" id="ARBA00023239"/>
    </source>
</evidence>
<dbReference type="InParanoid" id="A0A0D2WRR6"/>
<gene>
    <name evidence="7" type="ORF">CAOG_005273</name>
</gene>
<sequence length="668" mass="74792">MTSRLRLIFAGVLLFGAVIGFFLSSTLKSSSGMDSFDFVVLEEDDSDPCKRFNSLDDDSAAGVAVECLLKRPLGFLPLFDISPAPSWLPSDQTADGFELNIDLQVANVSLPVDWSMDPFHDRSWRMWLHGLNDLVAPSLRAYAQNPQTPEYLLVGKWYALDWCRKFRNTHQHTDDNGNFVWYDMAVTSRAVVLVTLMHLGAHAGPLILPLSEMRLLAQCAIVHGEFMVDTSNYLWHNHGLFCDASLYLLSDIAPWLHPDTRMWKQTAIGRFNKNGRASFDSITGVHKEHSTGYQLWMSYLLYFCDQVGLLSYTSLKAILPQMENTLTWMLTTDDAQSLPLIGDTAGENTPPKPIYTHTDGLAPEEFNRGGVAIVKQLSTSSHLFVTAWFFSCVHKHYDDLSFILTEFGRRLLVDQGRFAYFYDHPHRLYTVSGAAHNGMTVDDFKPEPCKKLGQPYGSAILLSTSNQGWTVFAGDNPILTRTQGIRHTRVFFYLPSKLLVVVDLAVPSDSSSVHQYTRHLHYDTEIALAMTDRAGYSAFVEHDGTQQQLVARVRDWSATANISSSTITLIKGQATPTLQGWTYPKLRVPVPAFVSNMRATVRGNVAFVTALQIAQPSGQVPAARLVQPVFWTQQHGAVRTVELDLVVDGVHWLLKVALAKREFEATIL</sequence>
<dbReference type="RefSeq" id="XP_004346958.1">
    <property type="nucleotide sequence ID" value="XM_004346908.1"/>
</dbReference>
<dbReference type="AlphaFoldDB" id="A0A0D2WRR6"/>
<dbReference type="PANTHER" id="PTHR39210:SF1">
    <property type="entry name" value="HEPARIN-SULFATE LYASE"/>
    <property type="match status" value="1"/>
</dbReference>
<evidence type="ECO:0000313" key="8">
    <source>
        <dbReference type="Proteomes" id="UP000008743"/>
    </source>
</evidence>
<feature type="transmembrane region" description="Helical" evidence="5">
    <location>
        <begin position="7"/>
        <end position="27"/>
    </location>
</feature>
<evidence type="ECO:0000256" key="5">
    <source>
        <dbReference type="SAM" id="Phobius"/>
    </source>
</evidence>
<dbReference type="Gene3D" id="2.70.98.70">
    <property type="match status" value="1"/>
</dbReference>
<dbReference type="InterPro" id="IPR008929">
    <property type="entry name" value="Chondroitin_lyas"/>
</dbReference>
<dbReference type="InterPro" id="IPR012480">
    <property type="entry name" value="Hepar_II_III_C"/>
</dbReference>
<dbReference type="PANTHER" id="PTHR39210">
    <property type="entry name" value="HEPARIN-SULFATE LYASE"/>
    <property type="match status" value="1"/>
</dbReference>
<reference evidence="8" key="1">
    <citation type="submission" date="2011-02" db="EMBL/GenBank/DDBJ databases">
        <title>The Genome Sequence of Capsaspora owczarzaki ATCC 30864.</title>
        <authorList>
            <person name="Russ C."/>
            <person name="Cuomo C."/>
            <person name="Burger G."/>
            <person name="Gray M.W."/>
            <person name="Holland P.W.H."/>
            <person name="King N."/>
            <person name="Lang F.B.F."/>
            <person name="Roger A.J."/>
            <person name="Ruiz-Trillo I."/>
            <person name="Young S.K."/>
            <person name="Zeng Q."/>
            <person name="Gargeya S."/>
            <person name="Alvarado L."/>
            <person name="Berlin A."/>
            <person name="Chapman S.B."/>
            <person name="Chen Z."/>
            <person name="Freedman E."/>
            <person name="Gellesch M."/>
            <person name="Goldberg J."/>
            <person name="Griggs A."/>
            <person name="Gujja S."/>
            <person name="Heilman E."/>
            <person name="Heiman D."/>
            <person name="Howarth C."/>
            <person name="Mehta T."/>
            <person name="Neiman D."/>
            <person name="Pearson M."/>
            <person name="Roberts A."/>
            <person name="Saif S."/>
            <person name="Shea T."/>
            <person name="Shenoy N."/>
            <person name="Sisk P."/>
            <person name="Stolte C."/>
            <person name="Sykes S."/>
            <person name="White J."/>
            <person name="Yandava C."/>
            <person name="Haas B."/>
            <person name="Nusbaum C."/>
            <person name="Birren B."/>
        </authorList>
    </citation>
    <scope>NUCLEOTIDE SEQUENCE</scope>
    <source>
        <strain evidence="8">ATCC 30864</strain>
    </source>
</reference>